<dbReference type="EMBL" id="KB469393">
    <property type="protein sequence ID" value="EPQ50036.1"/>
    <property type="molecule type" value="Genomic_DNA"/>
</dbReference>
<dbReference type="RefSeq" id="XP_007863337.1">
    <property type="nucleotide sequence ID" value="XM_007865146.1"/>
</dbReference>
<name>S7QE23_GLOTA</name>
<proteinExistence type="predicted"/>
<dbReference type="HOGENOM" id="CLU_1635577_0_0_1"/>
<dbReference type="KEGG" id="gtr:GLOTRDRAFT_126540"/>
<dbReference type="KEGG" id="gtr:GLOTRDRAFT_134324"/>
<keyword evidence="3" id="KW-1185">Reference proteome</keyword>
<dbReference type="GeneID" id="19301405"/>
<dbReference type="AlphaFoldDB" id="S7QE23"/>
<dbReference type="EMBL" id="KB469298">
    <property type="protein sequence ID" value="EPQ58051.1"/>
    <property type="molecule type" value="Genomic_DNA"/>
</dbReference>
<protein>
    <submittedName>
        <fullName evidence="2">Uncharacterized protein</fullName>
    </submittedName>
</protein>
<organism evidence="2 3">
    <name type="scientific">Gloeophyllum trabeum (strain ATCC 11539 / FP-39264 / Madison 617)</name>
    <name type="common">Brown rot fungus</name>
    <dbReference type="NCBI Taxonomy" id="670483"/>
    <lineage>
        <taxon>Eukaryota</taxon>
        <taxon>Fungi</taxon>
        <taxon>Dikarya</taxon>
        <taxon>Basidiomycota</taxon>
        <taxon>Agaricomycotina</taxon>
        <taxon>Agaricomycetes</taxon>
        <taxon>Gloeophyllales</taxon>
        <taxon>Gloeophyllaceae</taxon>
        <taxon>Gloeophyllum</taxon>
    </lineage>
</organism>
<evidence type="ECO:0000313" key="2">
    <source>
        <dbReference type="EMBL" id="EPQ58051.1"/>
    </source>
</evidence>
<evidence type="ECO:0000313" key="1">
    <source>
        <dbReference type="EMBL" id="EPQ50036.1"/>
    </source>
</evidence>
<reference evidence="2 3" key="1">
    <citation type="journal article" date="2012" name="Science">
        <title>The Paleozoic origin of enzymatic lignin decomposition reconstructed from 31 fungal genomes.</title>
        <authorList>
            <person name="Floudas D."/>
            <person name="Binder M."/>
            <person name="Riley R."/>
            <person name="Barry K."/>
            <person name="Blanchette R.A."/>
            <person name="Henrissat B."/>
            <person name="Martinez A.T."/>
            <person name="Otillar R."/>
            <person name="Spatafora J.W."/>
            <person name="Yadav J.S."/>
            <person name="Aerts A."/>
            <person name="Benoit I."/>
            <person name="Boyd A."/>
            <person name="Carlson A."/>
            <person name="Copeland A."/>
            <person name="Coutinho P.M."/>
            <person name="de Vries R.P."/>
            <person name="Ferreira P."/>
            <person name="Findley K."/>
            <person name="Foster B."/>
            <person name="Gaskell J."/>
            <person name="Glotzer D."/>
            <person name="Gorecki P."/>
            <person name="Heitman J."/>
            <person name="Hesse C."/>
            <person name="Hori C."/>
            <person name="Igarashi K."/>
            <person name="Jurgens J.A."/>
            <person name="Kallen N."/>
            <person name="Kersten P."/>
            <person name="Kohler A."/>
            <person name="Kuees U."/>
            <person name="Kumar T.K.A."/>
            <person name="Kuo A."/>
            <person name="LaButti K."/>
            <person name="Larrondo L.F."/>
            <person name="Lindquist E."/>
            <person name="Ling A."/>
            <person name="Lombard V."/>
            <person name="Lucas S."/>
            <person name="Lundell T."/>
            <person name="Martin R."/>
            <person name="McLaughlin D.J."/>
            <person name="Morgenstern I."/>
            <person name="Morin E."/>
            <person name="Murat C."/>
            <person name="Nagy L.G."/>
            <person name="Nolan M."/>
            <person name="Ohm R.A."/>
            <person name="Patyshakuliyeva A."/>
            <person name="Rokas A."/>
            <person name="Ruiz-Duenas F.J."/>
            <person name="Sabat G."/>
            <person name="Salamov A."/>
            <person name="Samejima M."/>
            <person name="Schmutz J."/>
            <person name="Slot J.C."/>
            <person name="St John F."/>
            <person name="Stenlid J."/>
            <person name="Sun H."/>
            <person name="Sun S."/>
            <person name="Syed K."/>
            <person name="Tsang A."/>
            <person name="Wiebenga A."/>
            <person name="Young D."/>
            <person name="Pisabarro A."/>
            <person name="Eastwood D.C."/>
            <person name="Martin F."/>
            <person name="Cullen D."/>
            <person name="Grigoriev I.V."/>
            <person name="Hibbett D.S."/>
        </authorList>
    </citation>
    <scope>NUCLEOTIDE SEQUENCE [LARGE SCALE GENOMIC DNA]</scope>
    <source>
        <strain evidence="2 3">ATCC 11539</strain>
    </source>
</reference>
<dbReference type="Proteomes" id="UP000030669">
    <property type="component" value="Unassembled WGS sequence"/>
</dbReference>
<sequence>MSFASDAVPSDCAVATTVLGSSASFNIPSGINTPLLSNAKMLSLPPTDLFYPNTINNMNNSDALVSVIPSPLPSADLSSIPASSDAFDFATAAVGTSDMASFAFEFNGMSPNSSMNFNFDPAAFICFSPGPFIDVDEGGLPTAATGQEGDVDPCTGVHLSFA</sequence>
<dbReference type="GeneID" id="19302994"/>
<dbReference type="RefSeq" id="XP_007871509.1">
    <property type="nucleotide sequence ID" value="XM_007873318.1"/>
</dbReference>
<gene>
    <name evidence="2" type="ORF">GLOTRDRAFT_126540</name>
    <name evidence="1" type="ORF">GLOTRDRAFT_134324</name>
</gene>
<accession>S7QE23</accession>
<evidence type="ECO:0000313" key="3">
    <source>
        <dbReference type="Proteomes" id="UP000030669"/>
    </source>
</evidence>